<dbReference type="EMBL" id="CP099423">
    <property type="protein sequence ID" value="USW54920.1"/>
    <property type="molecule type" value="Genomic_DNA"/>
</dbReference>
<name>A0A9Q9ATM0_9PEZI</name>
<dbReference type="OrthoDB" id="432970at2759"/>
<accession>A0A9Q9ATM0</accession>
<organism evidence="1 2">
    <name type="scientific">Septoria linicola</name>
    <dbReference type="NCBI Taxonomy" id="215465"/>
    <lineage>
        <taxon>Eukaryota</taxon>
        <taxon>Fungi</taxon>
        <taxon>Dikarya</taxon>
        <taxon>Ascomycota</taxon>
        <taxon>Pezizomycotina</taxon>
        <taxon>Dothideomycetes</taxon>
        <taxon>Dothideomycetidae</taxon>
        <taxon>Mycosphaerellales</taxon>
        <taxon>Mycosphaerellaceae</taxon>
        <taxon>Septoria</taxon>
    </lineage>
</organism>
<evidence type="ECO:0000313" key="2">
    <source>
        <dbReference type="Proteomes" id="UP001056384"/>
    </source>
</evidence>
<sequence>MPEDIPSPLCRAVDLLQAVFYAWREARLHWKLHDYKADGDKLRVYVSYLSTGTLDGIRGVFDTFPELNRHSPEGRAILAFCGCDDPMSYLSNICRKVFDTIDMTVEEIAAEMLASLKYVVEHNVDKGGSEDQTSYEHSFYRVLTASGQRFAIDLSCAQYGIQQPVMVWHEYMDKFVEDVKEVNGFGSYEEGTSNSARWLRTMADDMDGAVDAWEMQHLSLADLLQLEEPEYQKLKESLADEIKCAVKAGLRNRYRRWNLPKDTSRLTLSERTTSSTI</sequence>
<dbReference type="AlphaFoldDB" id="A0A9Q9ATM0"/>
<reference evidence="1" key="1">
    <citation type="submission" date="2022-06" db="EMBL/GenBank/DDBJ databases">
        <title>Complete genome sequences of two strains of the flax pathogen Septoria linicola.</title>
        <authorList>
            <person name="Lapalu N."/>
            <person name="Simon A."/>
            <person name="Demenou B."/>
            <person name="Paumier D."/>
            <person name="Guillot M.-P."/>
            <person name="Gout L."/>
            <person name="Valade R."/>
        </authorList>
    </citation>
    <scope>NUCLEOTIDE SEQUENCE</scope>
    <source>
        <strain evidence="1">SE15195</strain>
    </source>
</reference>
<gene>
    <name evidence="1" type="ORF">Slin15195_G082390</name>
</gene>
<evidence type="ECO:0000313" key="1">
    <source>
        <dbReference type="EMBL" id="USW54920.1"/>
    </source>
</evidence>
<dbReference type="Proteomes" id="UP001056384">
    <property type="component" value="Chromosome 6"/>
</dbReference>
<keyword evidence="2" id="KW-1185">Reference proteome</keyword>
<protein>
    <submittedName>
        <fullName evidence="1">Uncharacterized protein</fullName>
    </submittedName>
</protein>
<proteinExistence type="predicted"/>